<evidence type="ECO:0000259" key="14">
    <source>
        <dbReference type="SMART" id="SM00481"/>
    </source>
</evidence>
<dbReference type="InterPro" id="IPR004365">
    <property type="entry name" value="NA-bd_OB_tRNA"/>
</dbReference>
<proteinExistence type="inferred from homology"/>
<organism evidence="15 16">
    <name type="scientific">Stutzerimonas stutzeri</name>
    <name type="common">Pseudomonas stutzeri</name>
    <dbReference type="NCBI Taxonomy" id="316"/>
    <lineage>
        <taxon>Bacteria</taxon>
        <taxon>Pseudomonadati</taxon>
        <taxon>Pseudomonadota</taxon>
        <taxon>Gammaproteobacteria</taxon>
        <taxon>Pseudomonadales</taxon>
        <taxon>Pseudomonadaceae</taxon>
        <taxon>Stutzerimonas</taxon>
    </lineage>
</organism>
<dbReference type="Pfam" id="PF07733">
    <property type="entry name" value="DNA_pol3_alpha"/>
    <property type="match status" value="1"/>
</dbReference>
<keyword evidence="8 13" id="KW-0235">DNA replication</keyword>
<evidence type="ECO:0000256" key="12">
    <source>
        <dbReference type="ARBA" id="ARBA00049244"/>
    </source>
</evidence>
<keyword evidence="6 13" id="KW-0808">Transferase</keyword>
<dbReference type="GO" id="GO:0006281">
    <property type="term" value="P:DNA repair"/>
    <property type="evidence" value="ECO:0007669"/>
    <property type="project" value="UniProtKB-UniRule"/>
</dbReference>
<dbReference type="GO" id="GO:0009432">
    <property type="term" value="P:SOS response"/>
    <property type="evidence" value="ECO:0007669"/>
    <property type="project" value="UniProtKB-ARBA"/>
</dbReference>
<feature type="domain" description="Polymerase/histidinol phosphatase N-terminal" evidence="14">
    <location>
        <begin position="6"/>
        <end position="73"/>
    </location>
</feature>
<dbReference type="CDD" id="cd04485">
    <property type="entry name" value="DnaE_OBF"/>
    <property type="match status" value="1"/>
</dbReference>
<dbReference type="Pfam" id="PF17657">
    <property type="entry name" value="DNA_pol3_finger"/>
    <property type="match status" value="1"/>
</dbReference>
<evidence type="ECO:0000256" key="9">
    <source>
        <dbReference type="ARBA" id="ARBA00022763"/>
    </source>
</evidence>
<dbReference type="InterPro" id="IPR004805">
    <property type="entry name" value="DnaE2/DnaE/PolC"/>
</dbReference>
<evidence type="ECO:0000256" key="7">
    <source>
        <dbReference type="ARBA" id="ARBA00022695"/>
    </source>
</evidence>
<comment type="function">
    <text evidence="13">DNA polymerase involved in damage-induced mutagenesis and translesion synthesis (TLS). It is not the major replicative DNA polymerase.</text>
</comment>
<dbReference type="Pfam" id="PF14579">
    <property type="entry name" value="HHH_6"/>
    <property type="match status" value="1"/>
</dbReference>
<keyword evidence="11 13" id="KW-0234">DNA repair</keyword>
<dbReference type="PANTHER" id="PTHR32294:SF4">
    <property type="entry name" value="ERROR-PRONE DNA POLYMERASE"/>
    <property type="match status" value="1"/>
</dbReference>
<comment type="similarity">
    <text evidence="2 13">Belongs to the DNA polymerase type-C family. DnaE2 subfamily.</text>
</comment>
<dbReference type="PANTHER" id="PTHR32294">
    <property type="entry name" value="DNA POLYMERASE III SUBUNIT ALPHA"/>
    <property type="match status" value="1"/>
</dbReference>
<sequence>MTADYAELHCLSNFSFQRGASSAQELFERAARHGYRALAITDECTLAGIVRAWQASKKARLQLIVGSEMRIESGPKLVLLAENLTGYQALCRLITRARRRAEKGRYHLLREDLSEQLDGLIAIWTPQHHIDGDADGHWLRERFPTRLWLGIELHRSGDDARHLRDSLALAGRLDIPPVACGDVHMHARGRRALQDCMTAIRHHLPVAEAGAYLFANGERHLRHREELAELYPPELLAETLRIAKRCSFDLGQLKYHYPHELVPADHNATSWLRALVERGSSWRWPDGVPADARARIEHELALIAELRYESYFLTVHDIVRFAREQHILCQGRGSAANSTVCYALGITELNPAGSRLLFERFMSRERKEPPDIDVDFEHERREEVIQYIFRRYGRGRAALAAVASTYHGAGAVRDVAKALGLPADQIDSLADCCGRRHEGAPSATRLIEAGFDPDNPLLRRVLTLTASLIGFPRHLSQHPGGFVISEHPLETLVPVENASMAERTVIQWDKDDLDLVGLLKVDVLALGMLSALRRCFNLIEHYRGTCWTLASLPQEDPATYAMISRADTVGVFQIESRPQMAMLPRLRPKTFYDLVIQVAIVRPGPIQGDMVHPYLCRRNDEEPVVYPSEELIPVFERTLGVPLFQEQVMELAMVAAQYTAGEADELRRSMAAWKRHGGLEPHRIRLTSRMLARGYTQEFTERIFRQIEGFGSYGFPESHAASFALLTYASCWLKCHEPAAFACALINSWPMGFYSPDQILQDARRHGIEVRPVDVRHSEWECSLEPTSDPQPAIRLGLRMIRGLREEAARHIEGERRICPFRDVEDLSRRTGLDARAREQLADAGALRGLAGHRYQARWAMAGIEPQLPLFAGLPTEEASVSLPLPSCGEDLLTDYATLGTTLGPHPLKLLRPQLAAQRCRSSRDLAALEHKRPVSVAGLVVGRQRPQTASGVIFVTLEDEFGMINVVVWHDLAERQRRVLVQSQMLRIDGYLETADGVRHVIAGRLTDLTPMLTGLDVRSRDFQ</sequence>
<dbReference type="CDD" id="cd07434">
    <property type="entry name" value="PHP_PolIIIA_DnaE2"/>
    <property type="match status" value="1"/>
</dbReference>
<dbReference type="InterPro" id="IPR023073">
    <property type="entry name" value="DnaE2"/>
</dbReference>
<evidence type="ECO:0000256" key="4">
    <source>
        <dbReference type="ARBA" id="ARBA00017273"/>
    </source>
</evidence>
<dbReference type="SMART" id="SM00481">
    <property type="entry name" value="POLIIIAc"/>
    <property type="match status" value="1"/>
</dbReference>
<reference evidence="15 16" key="1">
    <citation type="submission" date="2018-01" db="EMBL/GenBank/DDBJ databases">
        <title>Denitrification phenotypes of diverse strains of Pseudomonas stutzeri.</title>
        <authorList>
            <person name="Milligan D.A."/>
            <person name="Bergaust L."/>
            <person name="Bakken L.R."/>
            <person name="Frostegard A."/>
        </authorList>
    </citation>
    <scope>NUCLEOTIDE SEQUENCE [LARGE SCALE GENOMIC DNA]</scope>
    <source>
        <strain evidence="15 16">KC</strain>
    </source>
</reference>
<dbReference type="InterPro" id="IPR004013">
    <property type="entry name" value="PHP_dom"/>
</dbReference>
<dbReference type="EC" id="2.7.7.7" evidence="3 13"/>
<dbReference type="Pfam" id="PF02811">
    <property type="entry name" value="PHP"/>
    <property type="match status" value="1"/>
</dbReference>
<evidence type="ECO:0000256" key="8">
    <source>
        <dbReference type="ARBA" id="ARBA00022705"/>
    </source>
</evidence>
<dbReference type="InterPro" id="IPR029460">
    <property type="entry name" value="DNAPol_HHH"/>
</dbReference>
<dbReference type="GO" id="GO:0005737">
    <property type="term" value="C:cytoplasm"/>
    <property type="evidence" value="ECO:0007669"/>
    <property type="project" value="UniProtKB-SubCell"/>
</dbReference>
<evidence type="ECO:0000256" key="2">
    <source>
        <dbReference type="ARBA" id="ARBA00007391"/>
    </source>
</evidence>
<evidence type="ECO:0000256" key="3">
    <source>
        <dbReference type="ARBA" id="ARBA00012417"/>
    </source>
</evidence>
<keyword evidence="9 13" id="KW-0227">DNA damage</keyword>
<evidence type="ECO:0000256" key="5">
    <source>
        <dbReference type="ARBA" id="ARBA00022490"/>
    </source>
</evidence>
<protein>
    <recommendedName>
        <fullName evidence="4 13">Error-prone DNA polymerase</fullName>
        <ecNumber evidence="3 13">2.7.7.7</ecNumber>
    </recommendedName>
</protein>
<dbReference type="Gene3D" id="3.20.20.140">
    <property type="entry name" value="Metal-dependent hydrolases"/>
    <property type="match status" value="1"/>
</dbReference>
<dbReference type="SUPFAM" id="SSF89550">
    <property type="entry name" value="PHP domain-like"/>
    <property type="match status" value="1"/>
</dbReference>
<keyword evidence="5 13" id="KW-0963">Cytoplasm</keyword>
<dbReference type="InterPro" id="IPR003141">
    <property type="entry name" value="Pol/His_phosphatase_N"/>
</dbReference>
<accession>A0A2N8S7X4</accession>
<evidence type="ECO:0000256" key="10">
    <source>
        <dbReference type="ARBA" id="ARBA00022932"/>
    </source>
</evidence>
<dbReference type="Pfam" id="PF01336">
    <property type="entry name" value="tRNA_anti-codon"/>
    <property type="match status" value="1"/>
</dbReference>
<keyword evidence="7 13" id="KW-0548">Nucleotidyltransferase</keyword>
<evidence type="ECO:0000313" key="15">
    <source>
        <dbReference type="EMBL" id="PNF82712.1"/>
    </source>
</evidence>
<gene>
    <name evidence="13 15" type="primary">dnaE2</name>
    <name evidence="15" type="ORF">CXK92_04465</name>
</gene>
<dbReference type="InterPro" id="IPR040982">
    <property type="entry name" value="DNA_pol3_finger"/>
</dbReference>
<evidence type="ECO:0000256" key="6">
    <source>
        <dbReference type="ARBA" id="ARBA00022679"/>
    </source>
</evidence>
<evidence type="ECO:0000256" key="1">
    <source>
        <dbReference type="ARBA" id="ARBA00004496"/>
    </source>
</evidence>
<dbReference type="OrthoDB" id="9803237at2"/>
<dbReference type="NCBIfam" id="TIGR00594">
    <property type="entry name" value="polc"/>
    <property type="match status" value="1"/>
</dbReference>
<comment type="caution">
    <text evidence="15">The sequence shown here is derived from an EMBL/GenBank/DDBJ whole genome shotgun (WGS) entry which is preliminary data.</text>
</comment>
<dbReference type="Gene3D" id="1.10.150.870">
    <property type="match status" value="1"/>
</dbReference>
<dbReference type="EMBL" id="POUN01000001">
    <property type="protein sequence ID" value="PNF82712.1"/>
    <property type="molecule type" value="Genomic_DNA"/>
</dbReference>
<keyword evidence="10 13" id="KW-0239">DNA-directed DNA polymerase</keyword>
<dbReference type="NCBIfam" id="NF004225">
    <property type="entry name" value="PRK05672.1"/>
    <property type="match status" value="1"/>
</dbReference>
<dbReference type="InterPro" id="IPR011708">
    <property type="entry name" value="DNA_pol3_alpha_NTPase_dom"/>
</dbReference>
<evidence type="ECO:0000256" key="11">
    <source>
        <dbReference type="ARBA" id="ARBA00023204"/>
    </source>
</evidence>
<dbReference type="GO" id="GO:0008408">
    <property type="term" value="F:3'-5' exonuclease activity"/>
    <property type="evidence" value="ECO:0007669"/>
    <property type="project" value="InterPro"/>
</dbReference>
<dbReference type="GO" id="GO:0003887">
    <property type="term" value="F:DNA-directed DNA polymerase activity"/>
    <property type="evidence" value="ECO:0007669"/>
    <property type="project" value="UniProtKB-UniRule"/>
</dbReference>
<dbReference type="HAMAP" id="MF_01902">
    <property type="entry name" value="DNApol_error_prone"/>
    <property type="match status" value="1"/>
</dbReference>
<evidence type="ECO:0000256" key="13">
    <source>
        <dbReference type="HAMAP-Rule" id="MF_01902"/>
    </source>
</evidence>
<evidence type="ECO:0000313" key="16">
    <source>
        <dbReference type="Proteomes" id="UP000235925"/>
    </source>
</evidence>
<dbReference type="InterPro" id="IPR016195">
    <property type="entry name" value="Pol/histidinol_Pase-like"/>
</dbReference>
<dbReference type="FunFam" id="1.10.150.870:FF:000002">
    <property type="entry name" value="Error-prone DNA polymerase"/>
    <property type="match status" value="1"/>
</dbReference>
<dbReference type="GO" id="GO:0003676">
    <property type="term" value="F:nucleic acid binding"/>
    <property type="evidence" value="ECO:0007669"/>
    <property type="project" value="InterPro"/>
</dbReference>
<name>A0A2N8S7X4_STUST</name>
<dbReference type="GO" id="GO:0006260">
    <property type="term" value="P:DNA replication"/>
    <property type="evidence" value="ECO:0007669"/>
    <property type="project" value="UniProtKB-KW"/>
</dbReference>
<dbReference type="RefSeq" id="WP_102823825.1">
    <property type="nucleotide sequence ID" value="NZ_CP139348.1"/>
</dbReference>
<comment type="subcellular location">
    <subcellularLocation>
        <location evidence="1 13">Cytoplasm</location>
    </subcellularLocation>
</comment>
<comment type="catalytic activity">
    <reaction evidence="12 13">
        <text>DNA(n) + a 2'-deoxyribonucleoside 5'-triphosphate = DNA(n+1) + diphosphate</text>
        <dbReference type="Rhea" id="RHEA:22508"/>
        <dbReference type="Rhea" id="RHEA-COMP:17339"/>
        <dbReference type="Rhea" id="RHEA-COMP:17340"/>
        <dbReference type="ChEBI" id="CHEBI:33019"/>
        <dbReference type="ChEBI" id="CHEBI:61560"/>
        <dbReference type="ChEBI" id="CHEBI:173112"/>
        <dbReference type="EC" id="2.7.7.7"/>
    </reaction>
</comment>
<dbReference type="AlphaFoldDB" id="A0A2N8S7X4"/>
<dbReference type="Proteomes" id="UP000235925">
    <property type="component" value="Unassembled WGS sequence"/>
</dbReference>